<protein>
    <submittedName>
        <fullName evidence="1">Uncharacterized protein</fullName>
    </submittedName>
</protein>
<dbReference type="Proteomes" id="UP000692954">
    <property type="component" value="Unassembled WGS sequence"/>
</dbReference>
<proteinExistence type="predicted"/>
<gene>
    <name evidence="1" type="ORF">PSON_ATCC_30995.1.T3050010</name>
</gene>
<evidence type="ECO:0000313" key="2">
    <source>
        <dbReference type="Proteomes" id="UP000692954"/>
    </source>
</evidence>
<dbReference type="EMBL" id="CAJJDN010000305">
    <property type="protein sequence ID" value="CAD8130590.1"/>
    <property type="molecule type" value="Genomic_DNA"/>
</dbReference>
<accession>A0A8S1RT82</accession>
<comment type="caution">
    <text evidence="1">The sequence shown here is derived from an EMBL/GenBank/DDBJ whole genome shotgun (WGS) entry which is preliminary data.</text>
</comment>
<reference evidence="1" key="1">
    <citation type="submission" date="2021-01" db="EMBL/GenBank/DDBJ databases">
        <authorList>
            <consortium name="Genoscope - CEA"/>
            <person name="William W."/>
        </authorList>
    </citation>
    <scope>NUCLEOTIDE SEQUENCE</scope>
</reference>
<sequence length="103" mass="12184">MAKLSFLDSPYAKAFYLIQEFQKHEYISQSEKSHIKDLIIQNDTSVYNLIYSKNDQDLKENLIKLITTIRSQIEQQSEEDDVSTSKSLKLFLRKKLRLNLNKK</sequence>
<organism evidence="1 2">
    <name type="scientific">Paramecium sonneborni</name>
    <dbReference type="NCBI Taxonomy" id="65129"/>
    <lineage>
        <taxon>Eukaryota</taxon>
        <taxon>Sar</taxon>
        <taxon>Alveolata</taxon>
        <taxon>Ciliophora</taxon>
        <taxon>Intramacronucleata</taxon>
        <taxon>Oligohymenophorea</taxon>
        <taxon>Peniculida</taxon>
        <taxon>Parameciidae</taxon>
        <taxon>Paramecium</taxon>
    </lineage>
</organism>
<evidence type="ECO:0000313" key="1">
    <source>
        <dbReference type="EMBL" id="CAD8130590.1"/>
    </source>
</evidence>
<name>A0A8S1RT82_9CILI</name>
<keyword evidence="2" id="KW-1185">Reference proteome</keyword>
<dbReference type="AlphaFoldDB" id="A0A8S1RT82"/>
<dbReference type="OrthoDB" id="307151at2759"/>